<dbReference type="InterPro" id="IPR006593">
    <property type="entry name" value="Cyt_b561/ferric_Rdtase_TM"/>
</dbReference>
<feature type="transmembrane region" description="Helical" evidence="11">
    <location>
        <begin position="472"/>
        <end position="496"/>
    </location>
</feature>
<dbReference type="FunFam" id="2.60.40.4060:FF:000003">
    <property type="entry name" value="Ferric chelate reductase 1"/>
    <property type="match status" value="1"/>
</dbReference>
<dbReference type="GO" id="GO:0016020">
    <property type="term" value="C:membrane"/>
    <property type="evidence" value="ECO:0007669"/>
    <property type="project" value="UniProtKB-SubCell"/>
</dbReference>
<keyword evidence="7 11" id="KW-1133">Transmembrane helix</keyword>
<sequence length="568" mass="60463">MDRYIFIVATIALVLSGVRCYPSGKVTESCIDMVPQHGSNLQTSKGPYLVDVNTSSFKEGDKVTVTLRGGTFLGFMLQARLVGGVSPLGSFSIPSVTGGQAQLLTCGITNSAVSHTSGSSKSSIQVTWIAPTSGPLNNIQFSATFVQKTQTFWVGVKSSAVTYTGNGTFTGTSITNMPPGSSSLSPISSNGCGSSKVCFSQPMSCDPSVSSNCYFMSAVTSSSGAAVQVEMAGASNGYIAIGFSDDQKMGNDDIYICGLDNNGSIQIKHAFSTGTVTPNIISLGNISNFKASVNNGIISCSFTTWNTISTQRSIGSSSPYYLMLVYGSMSNGNIVVHNRAYVSDSQVNISNPAIVTTGGEPPLVKAHGSLMLISWMTTASLGMIIARYLKGVGRGKGCGNKDMWFVVHMTLMILTVVASSIAFILVFSEVRDWTGGAHPVLGCIVMILALIQPSVAMFRCGPTDKWRFVFNWFHALNAWVIKVLAMAAIFTGLLLLDATDNQWLVKVMGGFVGWEAALYIVLESYRCWKRNDNSDASESTSMELLILGLFFLGNLCFLVALLVGIGMQ</sequence>
<keyword evidence="10" id="KW-0325">Glycoprotein</keyword>
<dbReference type="Gene3D" id="1.20.120.1770">
    <property type="match status" value="1"/>
</dbReference>
<comment type="cofactor">
    <cofactor evidence="1">
        <name>heme b</name>
        <dbReference type="ChEBI" id="CHEBI:60344"/>
    </cofactor>
</comment>
<dbReference type="InterPro" id="IPR002861">
    <property type="entry name" value="Reeler_dom"/>
</dbReference>
<dbReference type="PANTHER" id="PTHR45828">
    <property type="entry name" value="CYTOCHROME B561/FERRIC REDUCTASE TRANSMEMBRANE"/>
    <property type="match status" value="1"/>
</dbReference>
<gene>
    <name evidence="16" type="ORF">UPYG_G00075570</name>
</gene>
<dbReference type="PROSITE" id="PS50939">
    <property type="entry name" value="CYTOCHROME_B561"/>
    <property type="match status" value="1"/>
</dbReference>
<dbReference type="PROSITE" id="PS50836">
    <property type="entry name" value="DOMON"/>
    <property type="match status" value="1"/>
</dbReference>
<accession>A0ABD0XCN4</accession>
<dbReference type="CDD" id="cd09628">
    <property type="entry name" value="DOMON_SDR_2_like"/>
    <property type="match status" value="1"/>
</dbReference>
<evidence type="ECO:0000256" key="8">
    <source>
        <dbReference type="ARBA" id="ARBA00023004"/>
    </source>
</evidence>
<feature type="domain" description="Reelin" evidence="15">
    <location>
        <begin position="11"/>
        <end position="178"/>
    </location>
</feature>
<name>A0ABD0XCN4_UMBPY</name>
<evidence type="ECO:0000256" key="7">
    <source>
        <dbReference type="ARBA" id="ARBA00022989"/>
    </source>
</evidence>
<evidence type="ECO:0000256" key="1">
    <source>
        <dbReference type="ARBA" id="ARBA00001970"/>
    </source>
</evidence>
<dbReference type="Gene3D" id="2.60.40.4060">
    <property type="entry name" value="Reeler domain"/>
    <property type="match status" value="1"/>
</dbReference>
<dbReference type="Pfam" id="PF03351">
    <property type="entry name" value="DOMON"/>
    <property type="match status" value="1"/>
</dbReference>
<evidence type="ECO:0000259" key="15">
    <source>
        <dbReference type="PROSITE" id="PS51019"/>
    </source>
</evidence>
<keyword evidence="9 11" id="KW-0472">Membrane</keyword>
<protein>
    <recommendedName>
        <fullName evidence="18">Ferric-chelate reductase 1</fullName>
    </recommendedName>
</protein>
<evidence type="ECO:0000256" key="3">
    <source>
        <dbReference type="ARBA" id="ARBA00009195"/>
    </source>
</evidence>
<feature type="transmembrane region" description="Helical" evidence="11">
    <location>
        <begin position="502"/>
        <end position="522"/>
    </location>
</feature>
<evidence type="ECO:0000256" key="9">
    <source>
        <dbReference type="ARBA" id="ARBA00023136"/>
    </source>
</evidence>
<keyword evidence="6" id="KW-0249">Electron transport</keyword>
<evidence type="ECO:0000259" key="13">
    <source>
        <dbReference type="PROSITE" id="PS50836"/>
    </source>
</evidence>
<comment type="caution">
    <text evidence="16">The sequence shown here is derived from an EMBL/GenBank/DDBJ whole genome shotgun (WGS) entry which is preliminary data.</text>
</comment>
<dbReference type="AlphaFoldDB" id="A0ABD0XCN4"/>
<dbReference type="CDD" id="cd08544">
    <property type="entry name" value="Reeler"/>
    <property type="match status" value="1"/>
</dbReference>
<feature type="transmembrane region" description="Helical" evidence="11">
    <location>
        <begin position="439"/>
        <end position="460"/>
    </location>
</feature>
<dbReference type="PROSITE" id="PS51019">
    <property type="entry name" value="REELIN"/>
    <property type="match status" value="1"/>
</dbReference>
<feature type="transmembrane region" description="Helical" evidence="11">
    <location>
        <begin position="370"/>
        <end position="389"/>
    </location>
</feature>
<evidence type="ECO:0000256" key="6">
    <source>
        <dbReference type="ARBA" id="ARBA00022982"/>
    </source>
</evidence>
<keyword evidence="8" id="KW-0408">Iron</keyword>
<dbReference type="InterPro" id="IPR051237">
    <property type="entry name" value="Ferric-chelate_Red/DefProt"/>
</dbReference>
<dbReference type="InterPro" id="IPR005018">
    <property type="entry name" value="DOMON_domain"/>
</dbReference>
<dbReference type="Proteomes" id="UP001557470">
    <property type="component" value="Unassembled WGS sequence"/>
</dbReference>
<evidence type="ECO:0000259" key="14">
    <source>
        <dbReference type="PROSITE" id="PS50939"/>
    </source>
</evidence>
<reference evidence="16 17" key="1">
    <citation type="submission" date="2024-06" db="EMBL/GenBank/DDBJ databases">
        <authorList>
            <person name="Pan Q."/>
            <person name="Wen M."/>
            <person name="Jouanno E."/>
            <person name="Zahm M."/>
            <person name="Klopp C."/>
            <person name="Cabau C."/>
            <person name="Louis A."/>
            <person name="Berthelot C."/>
            <person name="Parey E."/>
            <person name="Roest Crollius H."/>
            <person name="Montfort J."/>
            <person name="Robinson-Rechavi M."/>
            <person name="Bouchez O."/>
            <person name="Lampietro C."/>
            <person name="Lopez Roques C."/>
            <person name="Donnadieu C."/>
            <person name="Postlethwait J."/>
            <person name="Bobe J."/>
            <person name="Verreycken H."/>
            <person name="Guiguen Y."/>
        </authorList>
    </citation>
    <scope>NUCLEOTIDE SEQUENCE [LARGE SCALE GENOMIC DNA]</scope>
    <source>
        <strain evidence="16">Up_M1</strain>
        <tissue evidence="16">Testis</tissue>
    </source>
</reference>
<feature type="domain" description="DOMON" evidence="13">
    <location>
        <begin position="212"/>
        <end position="327"/>
    </location>
</feature>
<evidence type="ECO:0000256" key="11">
    <source>
        <dbReference type="SAM" id="Phobius"/>
    </source>
</evidence>
<comment type="subcellular location">
    <subcellularLocation>
        <location evidence="2">Membrane</location>
        <topology evidence="2">Multi-pass membrane protein</topology>
    </subcellularLocation>
</comment>
<dbReference type="EMBL" id="JAGEUA010000002">
    <property type="protein sequence ID" value="KAL1006698.1"/>
    <property type="molecule type" value="Genomic_DNA"/>
</dbReference>
<keyword evidence="17" id="KW-1185">Reference proteome</keyword>
<dbReference type="InterPro" id="IPR042307">
    <property type="entry name" value="Reeler_sf"/>
</dbReference>
<feature type="transmembrane region" description="Helical" evidence="11">
    <location>
        <begin position="405"/>
        <end position="427"/>
    </location>
</feature>
<evidence type="ECO:0000313" key="16">
    <source>
        <dbReference type="EMBL" id="KAL1006698.1"/>
    </source>
</evidence>
<evidence type="ECO:0000256" key="4">
    <source>
        <dbReference type="ARBA" id="ARBA00022448"/>
    </source>
</evidence>
<evidence type="ECO:0000256" key="5">
    <source>
        <dbReference type="ARBA" id="ARBA00022692"/>
    </source>
</evidence>
<evidence type="ECO:0000256" key="12">
    <source>
        <dbReference type="SAM" id="SignalP"/>
    </source>
</evidence>
<organism evidence="16 17">
    <name type="scientific">Umbra pygmaea</name>
    <name type="common">Eastern mudminnow</name>
    <dbReference type="NCBI Taxonomy" id="75934"/>
    <lineage>
        <taxon>Eukaryota</taxon>
        <taxon>Metazoa</taxon>
        <taxon>Chordata</taxon>
        <taxon>Craniata</taxon>
        <taxon>Vertebrata</taxon>
        <taxon>Euteleostomi</taxon>
        <taxon>Actinopterygii</taxon>
        <taxon>Neopterygii</taxon>
        <taxon>Teleostei</taxon>
        <taxon>Protacanthopterygii</taxon>
        <taxon>Esociformes</taxon>
        <taxon>Umbridae</taxon>
        <taxon>Umbra</taxon>
    </lineage>
</organism>
<feature type="transmembrane region" description="Helical" evidence="11">
    <location>
        <begin position="543"/>
        <end position="565"/>
    </location>
</feature>
<evidence type="ECO:0000256" key="10">
    <source>
        <dbReference type="ARBA" id="ARBA00023180"/>
    </source>
</evidence>
<dbReference type="CDD" id="cd08760">
    <property type="entry name" value="Cyt_b561_FRRS1_like"/>
    <property type="match status" value="1"/>
</dbReference>
<feature type="domain" description="Cytochrome b561" evidence="14">
    <location>
        <begin position="331"/>
        <end position="528"/>
    </location>
</feature>
<dbReference type="SMART" id="SM00665">
    <property type="entry name" value="B561"/>
    <property type="match status" value="1"/>
</dbReference>
<proteinExistence type="inferred from homology"/>
<keyword evidence="12" id="KW-0732">Signal</keyword>
<comment type="similarity">
    <text evidence="3">Belongs to the FRRS1 family.</text>
</comment>
<evidence type="ECO:0008006" key="18">
    <source>
        <dbReference type="Google" id="ProtNLM"/>
    </source>
</evidence>
<keyword evidence="4" id="KW-0813">Transport</keyword>
<evidence type="ECO:0000313" key="17">
    <source>
        <dbReference type="Proteomes" id="UP001557470"/>
    </source>
</evidence>
<feature type="signal peptide" evidence="12">
    <location>
        <begin position="1"/>
        <end position="20"/>
    </location>
</feature>
<dbReference type="Pfam" id="PF02014">
    <property type="entry name" value="Reeler"/>
    <property type="match status" value="1"/>
</dbReference>
<dbReference type="PANTHER" id="PTHR45828:SF44">
    <property type="entry name" value="FERRIC-CHELATE REDUCTASE 1-RELATED"/>
    <property type="match status" value="1"/>
</dbReference>
<dbReference type="SMART" id="SM00664">
    <property type="entry name" value="DoH"/>
    <property type="match status" value="1"/>
</dbReference>
<evidence type="ECO:0000256" key="2">
    <source>
        <dbReference type="ARBA" id="ARBA00004141"/>
    </source>
</evidence>
<feature type="chain" id="PRO_5044792753" description="Ferric-chelate reductase 1" evidence="12">
    <location>
        <begin position="21"/>
        <end position="568"/>
    </location>
</feature>
<keyword evidence="5 11" id="KW-0812">Transmembrane</keyword>